<sequence>MLNYTSFTRESIEIEIDRYITLPGQETAYKIGELKIRELRALTEQELGNCVVDFKGKDYQQQYTCKTALLVLNSFPEKIVICNEI</sequence>
<comment type="caution">
    <text evidence="1">The sequence shown here is derived from an EMBL/GenBank/DDBJ whole genome shotgun (WGS) entry which is preliminary data.</text>
</comment>
<accession>A0A9D4G5P4</accession>
<dbReference type="Pfam" id="PF05960">
    <property type="entry name" value="DUF885"/>
    <property type="match status" value="1"/>
</dbReference>
<dbReference type="PANTHER" id="PTHR33361:SF2">
    <property type="entry name" value="DUF885 DOMAIN-CONTAINING PROTEIN"/>
    <property type="match status" value="1"/>
</dbReference>
<keyword evidence="2" id="KW-1185">Reference proteome</keyword>
<reference evidence="1" key="2">
    <citation type="submission" date="2020-11" db="EMBL/GenBank/DDBJ databases">
        <authorList>
            <person name="McCartney M.A."/>
            <person name="Auch B."/>
            <person name="Kono T."/>
            <person name="Mallez S."/>
            <person name="Becker A."/>
            <person name="Gohl D.M."/>
            <person name="Silverstein K.A.T."/>
            <person name="Koren S."/>
            <person name="Bechman K.B."/>
            <person name="Herman A."/>
            <person name="Abrahante J.E."/>
            <person name="Garbe J."/>
        </authorList>
    </citation>
    <scope>NUCLEOTIDE SEQUENCE</scope>
    <source>
        <strain evidence="1">Duluth1</strain>
        <tissue evidence="1">Whole animal</tissue>
    </source>
</reference>
<dbReference type="Proteomes" id="UP000828390">
    <property type="component" value="Unassembled WGS sequence"/>
</dbReference>
<dbReference type="AlphaFoldDB" id="A0A9D4G5P4"/>
<proteinExistence type="predicted"/>
<name>A0A9D4G5P4_DREPO</name>
<dbReference type="EMBL" id="JAIWYP010000006">
    <property type="protein sequence ID" value="KAH3811015.1"/>
    <property type="molecule type" value="Genomic_DNA"/>
</dbReference>
<evidence type="ECO:0000313" key="2">
    <source>
        <dbReference type="Proteomes" id="UP000828390"/>
    </source>
</evidence>
<dbReference type="InterPro" id="IPR010281">
    <property type="entry name" value="DUF885"/>
</dbReference>
<reference evidence="1" key="1">
    <citation type="journal article" date="2019" name="bioRxiv">
        <title>The Genome of the Zebra Mussel, Dreissena polymorpha: A Resource for Invasive Species Research.</title>
        <authorList>
            <person name="McCartney M.A."/>
            <person name="Auch B."/>
            <person name="Kono T."/>
            <person name="Mallez S."/>
            <person name="Zhang Y."/>
            <person name="Obille A."/>
            <person name="Becker A."/>
            <person name="Abrahante J.E."/>
            <person name="Garbe J."/>
            <person name="Badalamenti J.P."/>
            <person name="Herman A."/>
            <person name="Mangelson H."/>
            <person name="Liachko I."/>
            <person name="Sullivan S."/>
            <person name="Sone E.D."/>
            <person name="Koren S."/>
            <person name="Silverstein K.A.T."/>
            <person name="Beckman K.B."/>
            <person name="Gohl D.M."/>
        </authorList>
    </citation>
    <scope>NUCLEOTIDE SEQUENCE</scope>
    <source>
        <strain evidence="1">Duluth1</strain>
        <tissue evidence="1">Whole animal</tissue>
    </source>
</reference>
<protein>
    <submittedName>
        <fullName evidence="1">Uncharacterized protein</fullName>
    </submittedName>
</protein>
<evidence type="ECO:0000313" key="1">
    <source>
        <dbReference type="EMBL" id="KAH3811015.1"/>
    </source>
</evidence>
<dbReference type="PANTHER" id="PTHR33361">
    <property type="entry name" value="GLR0591 PROTEIN"/>
    <property type="match status" value="1"/>
</dbReference>
<gene>
    <name evidence="1" type="ORF">DPMN_139415</name>
</gene>
<organism evidence="1 2">
    <name type="scientific">Dreissena polymorpha</name>
    <name type="common">Zebra mussel</name>
    <name type="synonym">Mytilus polymorpha</name>
    <dbReference type="NCBI Taxonomy" id="45954"/>
    <lineage>
        <taxon>Eukaryota</taxon>
        <taxon>Metazoa</taxon>
        <taxon>Spiralia</taxon>
        <taxon>Lophotrochozoa</taxon>
        <taxon>Mollusca</taxon>
        <taxon>Bivalvia</taxon>
        <taxon>Autobranchia</taxon>
        <taxon>Heteroconchia</taxon>
        <taxon>Euheterodonta</taxon>
        <taxon>Imparidentia</taxon>
        <taxon>Neoheterodontei</taxon>
        <taxon>Myida</taxon>
        <taxon>Dreissenoidea</taxon>
        <taxon>Dreissenidae</taxon>
        <taxon>Dreissena</taxon>
    </lineage>
</organism>